<comment type="function">
    <text evidence="6">Involved in the assembly of lipopolysaccharide (LPS). Required for the translocation of LPS from the inner membrane to the outer membrane. Facilitates the transfer of LPS from the inner membrane to the periplasmic protein LptA. Could be a docking site for LptA.</text>
</comment>
<evidence type="ECO:0000256" key="6">
    <source>
        <dbReference type="HAMAP-Rule" id="MF_01915"/>
    </source>
</evidence>
<evidence type="ECO:0000256" key="2">
    <source>
        <dbReference type="ARBA" id="ARBA00022519"/>
    </source>
</evidence>
<keyword evidence="5 6" id="KW-0472">Membrane</keyword>
<dbReference type="AlphaFoldDB" id="A0AAW7X1T0"/>
<dbReference type="NCBIfam" id="TIGR04409">
    <property type="entry name" value="LptC_YrbK"/>
    <property type="match status" value="1"/>
</dbReference>
<dbReference type="RefSeq" id="WP_011469649.1">
    <property type="nucleotide sequence ID" value="NZ_JAUOPB010000002.1"/>
</dbReference>
<feature type="transmembrane region" description="Helical" evidence="6">
    <location>
        <begin position="6"/>
        <end position="22"/>
    </location>
</feature>
<comment type="caution">
    <text evidence="7">The sequence shown here is derived from an EMBL/GenBank/DDBJ whole genome shotgun (WGS) entry which is preliminary data.</text>
</comment>
<evidence type="ECO:0000313" key="7">
    <source>
        <dbReference type="EMBL" id="MDO6421454.1"/>
    </source>
</evidence>
<dbReference type="Gene3D" id="2.60.450.10">
    <property type="entry name" value="Lipopolysaccharide (LPS) transport protein A like domain"/>
    <property type="match status" value="1"/>
</dbReference>
<dbReference type="GO" id="GO:0015221">
    <property type="term" value="F:lipopolysaccharide transmembrane transporter activity"/>
    <property type="evidence" value="ECO:0007669"/>
    <property type="project" value="InterPro"/>
</dbReference>
<dbReference type="HAMAP" id="MF_01915">
    <property type="entry name" value="LPS_assembly_LptC"/>
    <property type="match status" value="1"/>
</dbReference>
<evidence type="ECO:0000256" key="3">
    <source>
        <dbReference type="ARBA" id="ARBA00022692"/>
    </source>
</evidence>
<accession>A0AAW7X1T0</accession>
<reference evidence="7" key="1">
    <citation type="submission" date="2023-07" db="EMBL/GenBank/DDBJ databases">
        <title>Genome content predicts the carbon catabolic preferences of heterotrophic bacteria.</title>
        <authorList>
            <person name="Gralka M."/>
        </authorList>
    </citation>
    <scope>NUCLEOTIDE SEQUENCE</scope>
    <source>
        <strain evidence="7">I3M17_2</strain>
    </source>
</reference>
<keyword evidence="4 6" id="KW-1133">Transmembrane helix</keyword>
<keyword evidence="2 6" id="KW-0997">Cell inner membrane</keyword>
<evidence type="ECO:0000313" key="8">
    <source>
        <dbReference type="Proteomes" id="UP001169760"/>
    </source>
</evidence>
<name>A0AAW7X1T0_9GAMM</name>
<dbReference type="GO" id="GO:0030288">
    <property type="term" value="C:outer membrane-bounded periplasmic space"/>
    <property type="evidence" value="ECO:0007669"/>
    <property type="project" value="TreeGrafter"/>
</dbReference>
<organism evidence="7 8">
    <name type="scientific">Saccharophagus degradans</name>
    <dbReference type="NCBI Taxonomy" id="86304"/>
    <lineage>
        <taxon>Bacteria</taxon>
        <taxon>Pseudomonadati</taxon>
        <taxon>Pseudomonadota</taxon>
        <taxon>Gammaproteobacteria</taxon>
        <taxon>Cellvibrionales</taxon>
        <taxon>Cellvibrionaceae</taxon>
        <taxon>Saccharophagus</taxon>
    </lineage>
</organism>
<comment type="subcellular location">
    <subcellularLocation>
        <location evidence="6">Cell inner membrane</location>
        <topology evidence="6">Single-pass membrane protein</topology>
    </subcellularLocation>
</comment>
<dbReference type="GO" id="GO:0017089">
    <property type="term" value="F:glycolipid transfer activity"/>
    <property type="evidence" value="ECO:0007669"/>
    <property type="project" value="TreeGrafter"/>
</dbReference>
<dbReference type="GO" id="GO:0043165">
    <property type="term" value="P:Gram-negative-bacterium-type cell outer membrane assembly"/>
    <property type="evidence" value="ECO:0007669"/>
    <property type="project" value="UniProtKB-UniRule"/>
</dbReference>
<keyword evidence="3 6" id="KW-0812">Transmembrane</keyword>
<evidence type="ECO:0000256" key="5">
    <source>
        <dbReference type="ARBA" id="ARBA00023136"/>
    </source>
</evidence>
<dbReference type="EMBL" id="JAUOPB010000002">
    <property type="protein sequence ID" value="MDO6421454.1"/>
    <property type="molecule type" value="Genomic_DNA"/>
</dbReference>
<dbReference type="Pfam" id="PF06835">
    <property type="entry name" value="LptC"/>
    <property type="match status" value="1"/>
</dbReference>
<dbReference type="PANTHER" id="PTHR37481">
    <property type="entry name" value="LIPOPOLYSACCHARIDE EXPORT SYSTEM PROTEIN LPTC"/>
    <property type="match status" value="1"/>
</dbReference>
<dbReference type="InterPro" id="IPR026265">
    <property type="entry name" value="LptC"/>
</dbReference>
<keyword evidence="1 6" id="KW-1003">Cell membrane</keyword>
<evidence type="ECO:0000256" key="1">
    <source>
        <dbReference type="ARBA" id="ARBA00022475"/>
    </source>
</evidence>
<dbReference type="Proteomes" id="UP001169760">
    <property type="component" value="Unassembled WGS sequence"/>
</dbReference>
<dbReference type="GO" id="GO:0005886">
    <property type="term" value="C:plasma membrane"/>
    <property type="evidence" value="ECO:0007669"/>
    <property type="project" value="UniProtKB-SubCell"/>
</dbReference>
<comment type="subunit">
    <text evidence="6">Component of the lipopolysaccharide transport and assembly complex. Interacts with LptA and the LptBFG transporter complex.</text>
</comment>
<evidence type="ECO:0000256" key="4">
    <source>
        <dbReference type="ARBA" id="ARBA00022989"/>
    </source>
</evidence>
<comment type="similarity">
    <text evidence="6">Belongs to the LptC family.</text>
</comment>
<protein>
    <recommendedName>
        <fullName evidence="6">Lipopolysaccharide export system protein LptC</fullName>
    </recommendedName>
</protein>
<dbReference type="PANTHER" id="PTHR37481:SF1">
    <property type="entry name" value="LIPOPOLYSACCHARIDE EXPORT SYSTEM PROTEIN LPTC"/>
    <property type="match status" value="1"/>
</dbReference>
<proteinExistence type="inferred from homology"/>
<dbReference type="InterPro" id="IPR010664">
    <property type="entry name" value="LipoPS_assembly_LptC-rel"/>
</dbReference>
<sequence>MLKNGLYIAFVVTLVIGLLFYGDSPEQLLGSGQDKKAAKIYPYAIAHHASTRHFANDGTLDYEFVASRLEHYQLTEDQAPEDENRVYTLIDLPVLTIFQGEQPWRVEAKKGKLLGDGQSIELWEDVVIRQKNESGTYTQLTTNKLLILPHEKVAQTEETVKINSPRGEMTGVGMVADLAERKITLLGKVRGTHDPI</sequence>
<dbReference type="GeneID" id="98614803"/>
<dbReference type="InterPro" id="IPR052363">
    <property type="entry name" value="LPS_export_LptC"/>
</dbReference>
<gene>
    <name evidence="6 7" type="primary">lptC</name>
    <name evidence="7" type="ORF">Q4521_03115</name>
</gene>